<feature type="compositionally biased region" description="Low complexity" evidence="2">
    <location>
        <begin position="190"/>
        <end position="200"/>
    </location>
</feature>
<keyword evidence="1" id="KW-0233">DNA recombination</keyword>
<evidence type="ECO:0000256" key="1">
    <source>
        <dbReference type="ARBA" id="ARBA00023172"/>
    </source>
</evidence>
<evidence type="ECO:0008006" key="5">
    <source>
        <dbReference type="Google" id="ProtNLM"/>
    </source>
</evidence>
<proteinExistence type="predicted"/>
<name>A0A5J4T5K5_9EUKA</name>
<reference evidence="3 4" key="1">
    <citation type="submission" date="2019-03" db="EMBL/GenBank/DDBJ databases">
        <title>Single cell metagenomics reveals metabolic interactions within the superorganism composed of flagellate Streblomastix strix and complex community of Bacteroidetes bacteria on its surface.</title>
        <authorList>
            <person name="Treitli S.C."/>
            <person name="Kolisko M."/>
            <person name="Husnik F."/>
            <person name="Keeling P."/>
            <person name="Hampl V."/>
        </authorList>
    </citation>
    <scope>NUCLEOTIDE SEQUENCE [LARGE SCALE GENOMIC DNA]</scope>
    <source>
        <strain evidence="3">ST1C</strain>
    </source>
</reference>
<gene>
    <name evidence="3" type="ORF">EZS28_050966</name>
</gene>
<dbReference type="AlphaFoldDB" id="A0A5J4T5K5"/>
<protein>
    <recommendedName>
        <fullName evidence="5">Tyr recombinase domain-containing protein</fullName>
    </recommendedName>
</protein>
<dbReference type="GO" id="GO:0003677">
    <property type="term" value="F:DNA binding"/>
    <property type="evidence" value="ECO:0007669"/>
    <property type="project" value="InterPro"/>
</dbReference>
<dbReference type="GO" id="GO:0015074">
    <property type="term" value="P:DNA integration"/>
    <property type="evidence" value="ECO:0007669"/>
    <property type="project" value="InterPro"/>
</dbReference>
<dbReference type="Proteomes" id="UP000324800">
    <property type="component" value="Unassembled WGS sequence"/>
</dbReference>
<dbReference type="InterPro" id="IPR013762">
    <property type="entry name" value="Integrase-like_cat_sf"/>
</dbReference>
<comment type="caution">
    <text evidence="3">The sequence shown here is derived from an EMBL/GenBank/DDBJ whole genome shotgun (WGS) entry which is preliminary data.</text>
</comment>
<evidence type="ECO:0000256" key="2">
    <source>
        <dbReference type="SAM" id="MobiDB-lite"/>
    </source>
</evidence>
<evidence type="ECO:0000313" key="4">
    <source>
        <dbReference type="Proteomes" id="UP000324800"/>
    </source>
</evidence>
<organism evidence="3 4">
    <name type="scientific">Streblomastix strix</name>
    <dbReference type="NCBI Taxonomy" id="222440"/>
    <lineage>
        <taxon>Eukaryota</taxon>
        <taxon>Metamonada</taxon>
        <taxon>Preaxostyla</taxon>
        <taxon>Oxymonadida</taxon>
        <taxon>Streblomastigidae</taxon>
        <taxon>Streblomastix</taxon>
    </lineage>
</organism>
<dbReference type="GO" id="GO:0006310">
    <property type="term" value="P:DNA recombination"/>
    <property type="evidence" value="ECO:0007669"/>
    <property type="project" value="UniProtKB-KW"/>
</dbReference>
<dbReference type="SUPFAM" id="SSF56349">
    <property type="entry name" value="DNA breaking-rejoining enzymes"/>
    <property type="match status" value="1"/>
</dbReference>
<evidence type="ECO:0000313" key="3">
    <source>
        <dbReference type="EMBL" id="KAA6353507.1"/>
    </source>
</evidence>
<accession>A0A5J4T5K5</accession>
<dbReference type="EMBL" id="SNRW01037985">
    <property type="protein sequence ID" value="KAA6353507.1"/>
    <property type="molecule type" value="Genomic_DNA"/>
</dbReference>
<dbReference type="Gene3D" id="1.10.443.10">
    <property type="entry name" value="Intergrase catalytic core"/>
    <property type="match status" value="1"/>
</dbReference>
<dbReference type="InterPro" id="IPR011010">
    <property type="entry name" value="DNA_brk_join_enz"/>
</dbReference>
<feature type="region of interest" description="Disordered" evidence="2">
    <location>
        <begin position="189"/>
        <end position="234"/>
    </location>
</feature>
<sequence length="234" mass="26788">MRPTEIEGISLICSVICKQTDKVDQRLQPKTKSGLHSHKLPKSRDRIVCPRATFFDCLKRIDNKYGLFIRVNKYGALRWNEDITVPAKRGQISLRLKKLLDVMGIKGEHVYSFRHSAATQLVVIGLDEAILNTYTGHARNSKSTNDHGGCLLLRVQLVQELRLRFKRIDKRNRAARLQFQVQISKTNNLSSSLRHSSQGSPFRKPKLKQGQSQIFKDPSSLDAKNQRKQQSSKR</sequence>